<feature type="region of interest" description="Disordered" evidence="1">
    <location>
        <begin position="322"/>
        <end position="341"/>
    </location>
</feature>
<sequence>MPSTATPQQISRESFIKNGRKITVEGVSDAVGVGYVQEFMPGKISYLVFLGKQSHPHKYFAATSAEEAEKQIIKHLTAAGEAAQRKAEARKEARQPFTERKQDGITTRSYTTAGTAQLIREALKKAFPGVKFSVTSEVYANGSSVDIRYTDGPSAAQVKEVYAPFISGTYNSLEDMYEYKEDTTSVAPSGELLRLSYGAKYIQSHRRYSAAYGFFLNSLDLREQPPLAAQFAAFHKWHSSQRYDMQTSYGEKNGTHTVSSNSSHGDLEQFAAALVEQGHIVSLSTTGDELSARSSTPALSEVEPLAEPDQTDREYYAAEMQWLADPGQDSTDQEFEAAERS</sequence>
<keyword evidence="4" id="KW-1185">Reference proteome</keyword>
<evidence type="ECO:0000259" key="2">
    <source>
        <dbReference type="Pfam" id="PF18847"/>
    </source>
</evidence>
<protein>
    <recommendedName>
        <fullName evidence="2">Large polyvalent protein associated domain-containing protein</fullName>
    </recommendedName>
</protein>
<evidence type="ECO:0000313" key="3">
    <source>
        <dbReference type="EMBL" id="SNS05543.1"/>
    </source>
</evidence>
<name>A0A239BER6_9BACT</name>
<proteinExistence type="predicted"/>
<dbReference type="RefSeq" id="WP_089334446.1">
    <property type="nucleotide sequence ID" value="NZ_FZNS01000021.1"/>
</dbReference>
<feature type="region of interest" description="Disordered" evidence="1">
    <location>
        <begin position="286"/>
        <end position="312"/>
    </location>
</feature>
<feature type="compositionally biased region" description="Acidic residues" evidence="1">
    <location>
        <begin position="331"/>
        <end position="341"/>
    </location>
</feature>
<accession>A0A239BER6</accession>
<feature type="domain" description="Large polyvalent protein associated" evidence="2">
    <location>
        <begin position="110"/>
        <end position="209"/>
    </location>
</feature>
<dbReference type="InterPro" id="IPR041311">
    <property type="entry name" value="LPD29"/>
</dbReference>
<feature type="compositionally biased region" description="Polar residues" evidence="1">
    <location>
        <begin position="286"/>
        <end position="298"/>
    </location>
</feature>
<dbReference type="EMBL" id="FZNS01000021">
    <property type="protein sequence ID" value="SNS05543.1"/>
    <property type="molecule type" value="Genomic_DNA"/>
</dbReference>
<evidence type="ECO:0000256" key="1">
    <source>
        <dbReference type="SAM" id="MobiDB-lite"/>
    </source>
</evidence>
<dbReference type="Pfam" id="PF18847">
    <property type="entry name" value="LPD29"/>
    <property type="match status" value="1"/>
</dbReference>
<reference evidence="4" key="1">
    <citation type="submission" date="2017-06" db="EMBL/GenBank/DDBJ databases">
        <authorList>
            <person name="Varghese N."/>
            <person name="Submissions S."/>
        </authorList>
    </citation>
    <scope>NUCLEOTIDE SEQUENCE [LARGE SCALE GENOMIC DNA]</scope>
    <source>
        <strain evidence="4">DSM 28041</strain>
    </source>
</reference>
<gene>
    <name evidence="3" type="ORF">SAMN06269173_12125</name>
</gene>
<evidence type="ECO:0000313" key="4">
    <source>
        <dbReference type="Proteomes" id="UP000198310"/>
    </source>
</evidence>
<dbReference type="Proteomes" id="UP000198310">
    <property type="component" value="Unassembled WGS sequence"/>
</dbReference>
<organism evidence="3 4">
    <name type="scientific">Hymenobacter mucosus</name>
    <dbReference type="NCBI Taxonomy" id="1411120"/>
    <lineage>
        <taxon>Bacteria</taxon>
        <taxon>Pseudomonadati</taxon>
        <taxon>Bacteroidota</taxon>
        <taxon>Cytophagia</taxon>
        <taxon>Cytophagales</taxon>
        <taxon>Hymenobacteraceae</taxon>
        <taxon>Hymenobacter</taxon>
    </lineage>
</organism>
<dbReference type="AlphaFoldDB" id="A0A239BER6"/>